<name>A0A1H8KD52_9ACTN</name>
<evidence type="ECO:0000313" key="4">
    <source>
        <dbReference type="Proteomes" id="UP000181951"/>
    </source>
</evidence>
<organism evidence="3 4">
    <name type="scientific">Actinacidiphila rubida</name>
    <dbReference type="NCBI Taxonomy" id="310780"/>
    <lineage>
        <taxon>Bacteria</taxon>
        <taxon>Bacillati</taxon>
        <taxon>Actinomycetota</taxon>
        <taxon>Actinomycetes</taxon>
        <taxon>Kitasatosporales</taxon>
        <taxon>Streptomycetaceae</taxon>
        <taxon>Actinacidiphila</taxon>
    </lineage>
</organism>
<feature type="compositionally biased region" description="Basic and acidic residues" evidence="1">
    <location>
        <begin position="230"/>
        <end position="246"/>
    </location>
</feature>
<dbReference type="Pfam" id="PF00156">
    <property type="entry name" value="Pribosyltran"/>
    <property type="match status" value="1"/>
</dbReference>
<feature type="region of interest" description="Disordered" evidence="1">
    <location>
        <begin position="215"/>
        <end position="246"/>
    </location>
</feature>
<dbReference type="AlphaFoldDB" id="A0A1H8KD52"/>
<gene>
    <name evidence="3" type="ORF">SAMN05216267_1012144</name>
</gene>
<dbReference type="SUPFAM" id="SSF53474">
    <property type="entry name" value="alpha/beta-Hydrolases"/>
    <property type="match status" value="1"/>
</dbReference>
<dbReference type="InterPro" id="IPR029058">
    <property type="entry name" value="AB_hydrolase_fold"/>
</dbReference>
<evidence type="ECO:0000313" key="3">
    <source>
        <dbReference type="EMBL" id="SEN90900.1"/>
    </source>
</evidence>
<accession>A0A1H8KD52</accession>
<dbReference type="CDD" id="cd06223">
    <property type="entry name" value="PRTases_typeI"/>
    <property type="match status" value="1"/>
</dbReference>
<feature type="domain" description="Phosphoribosyltransferase" evidence="2">
    <location>
        <begin position="8"/>
        <end position="161"/>
    </location>
</feature>
<proteinExistence type="predicted"/>
<dbReference type="Gene3D" id="3.40.50.1820">
    <property type="entry name" value="alpha/beta hydrolase"/>
    <property type="match status" value="1"/>
</dbReference>
<dbReference type="RefSeq" id="WP_075016908.1">
    <property type="nucleotide sequence ID" value="NZ_FODD01000012.1"/>
</dbReference>
<dbReference type="Gene3D" id="3.30.1310.20">
    <property type="entry name" value="PRTase-like"/>
    <property type="match status" value="1"/>
</dbReference>
<dbReference type="EMBL" id="FODD01000012">
    <property type="protein sequence ID" value="SEN90900.1"/>
    <property type="molecule type" value="Genomic_DNA"/>
</dbReference>
<dbReference type="InterPro" id="IPR000836">
    <property type="entry name" value="PRTase_dom"/>
</dbReference>
<evidence type="ECO:0000256" key="1">
    <source>
        <dbReference type="SAM" id="MobiDB-lite"/>
    </source>
</evidence>
<keyword evidence="4" id="KW-1185">Reference proteome</keyword>
<dbReference type="Proteomes" id="UP000181951">
    <property type="component" value="Unassembled WGS sequence"/>
</dbReference>
<keyword evidence="3" id="KW-0328">Glycosyltransferase</keyword>
<keyword evidence="3" id="KW-0808">Transferase</keyword>
<sequence>MIFRDREDAGRQLAARCGRVAGPRTVVLGLPRGGVPVAEKVADALDAPLDVCVVRKLGLPVQPELGMGAIGEGGTRVLNDDVITGARVSGRSLEQVEQRERAVLRERARRYRGTRPPLPLGGRTAVVVDDGIATGSTARAACRIARERGARRVVLAVPVAPAGWTDRLAGAADDFVSVATPWDFGAIGQFYDDFTQTSDAEVSACLRRVAERAPRRDDDVRAAGESGWEGTEHRGGPAAEHWGRPAAEGRHVRIPVAGPGLAGELGIPADAPGIVVFAHGSGSSRLSPRNRGVAAALRDAGLGTFLFDLLTDEEARDRANVFDTALLGRRLTQVTEWLCAQPEARDRGVGYFGASTGAAAALWAAAEPDARVAAIVSRGGRPDLAGPRLPYVRPPTLLVVGGSDPQVLELNRRARRELRCESRLEVVPGATHLFEEPGALEKVSELAAGWFTRHLARTPQHL</sequence>
<dbReference type="OrthoDB" id="9810066at2"/>
<dbReference type="SUPFAM" id="SSF53271">
    <property type="entry name" value="PRTase-like"/>
    <property type="match status" value="1"/>
</dbReference>
<dbReference type="GO" id="GO:0016757">
    <property type="term" value="F:glycosyltransferase activity"/>
    <property type="evidence" value="ECO:0007669"/>
    <property type="project" value="UniProtKB-KW"/>
</dbReference>
<protein>
    <submittedName>
        <fullName evidence="3">Predicted phosphoribosyltransferase</fullName>
    </submittedName>
</protein>
<dbReference type="Gene3D" id="3.40.50.2020">
    <property type="match status" value="1"/>
</dbReference>
<dbReference type="STRING" id="310780.SAMN05216267_1012144"/>
<reference evidence="3 4" key="1">
    <citation type="submission" date="2016-10" db="EMBL/GenBank/DDBJ databases">
        <authorList>
            <person name="de Groot N.N."/>
        </authorList>
    </citation>
    <scope>NUCLEOTIDE SEQUENCE [LARGE SCALE GENOMIC DNA]</scope>
    <source>
        <strain evidence="3 4">CGMCC 4.2026</strain>
    </source>
</reference>
<dbReference type="InterPro" id="IPR029057">
    <property type="entry name" value="PRTase-like"/>
</dbReference>
<evidence type="ECO:0000259" key="2">
    <source>
        <dbReference type="Pfam" id="PF00156"/>
    </source>
</evidence>